<evidence type="ECO:0000313" key="1">
    <source>
        <dbReference type="EMBL" id="KGH43503.1"/>
    </source>
</evidence>
<dbReference type="InterPro" id="IPR013321">
    <property type="entry name" value="Arc_rbn_hlx_hlx"/>
</dbReference>
<proteinExistence type="predicted"/>
<dbReference type="EMBL" id="AXZV01000005">
    <property type="protein sequence ID" value="KGH43503.1"/>
    <property type="molecule type" value="Genomic_DNA"/>
</dbReference>
<dbReference type="Proteomes" id="UP000029801">
    <property type="component" value="Chromosome"/>
</dbReference>
<name>A0AAW3FR73_LACPN</name>
<dbReference type="Gene3D" id="1.10.1220.10">
    <property type="entry name" value="Met repressor-like"/>
    <property type="match status" value="1"/>
</dbReference>
<evidence type="ECO:0000313" key="2">
    <source>
        <dbReference type="Proteomes" id="UP000029801"/>
    </source>
</evidence>
<accession>A0AAW3FR73</accession>
<dbReference type="AlphaFoldDB" id="A0AAW3FR73"/>
<sequence length="66" mass="7586">MSTDTNDKTMFAMRISKQEKSQLKRLYADLGLDLSTAVNLFFRQSLVENGLPFQPMRASSRENKDN</sequence>
<organism evidence="1 2">
    <name type="scientific">Lactiplantibacillus plantarum CMPG5300</name>
    <dbReference type="NCBI Taxonomy" id="1304889"/>
    <lineage>
        <taxon>Bacteria</taxon>
        <taxon>Bacillati</taxon>
        <taxon>Bacillota</taxon>
        <taxon>Bacilli</taxon>
        <taxon>Lactobacillales</taxon>
        <taxon>Lactobacillaceae</taxon>
        <taxon>Lactiplantibacillus</taxon>
    </lineage>
</organism>
<gene>
    <name evidence="1" type="primary">cps2K</name>
    <name evidence="1" type="ORF">CMPG5300_0998</name>
</gene>
<dbReference type="RefSeq" id="WP_011101308.1">
    <property type="nucleotide sequence ID" value="NZ_CM002918.1"/>
</dbReference>
<reference evidence="1 2" key="1">
    <citation type="journal article" date="2014" name="Genome Announc.">
        <title>Draft Genome Sequence of Lactobacillus plantarum CMPG5300, a Human Vaginal Isolate.</title>
        <authorList>
            <person name="Malik S."/>
            <person name="Siezen R.J."/>
            <person name="Renckens B."/>
            <person name="Vaneechoutte M."/>
            <person name="Vanderleyden J."/>
            <person name="Lebeer S."/>
        </authorList>
    </citation>
    <scope>NUCLEOTIDE SEQUENCE [LARGE SCALE GENOMIC DNA]</scope>
    <source>
        <strain evidence="1 2">CMPG5300</strain>
    </source>
</reference>
<dbReference type="GO" id="GO:0006355">
    <property type="term" value="P:regulation of DNA-templated transcription"/>
    <property type="evidence" value="ECO:0007669"/>
    <property type="project" value="InterPro"/>
</dbReference>
<protein>
    <submittedName>
        <fullName evidence="1">Polysaccharide biosynthesis protein</fullName>
    </submittedName>
</protein>
<comment type="caution">
    <text evidence="1">The sequence shown here is derived from an EMBL/GenBank/DDBJ whole genome shotgun (WGS) entry which is preliminary data.</text>
</comment>